<dbReference type="Proteomes" id="UP000542720">
    <property type="component" value="Unassembled WGS sequence"/>
</dbReference>
<proteinExistence type="predicted"/>
<reference evidence="3 4" key="1">
    <citation type="submission" date="2020-08" db="EMBL/GenBank/DDBJ databases">
        <authorList>
            <person name="Kim C.M."/>
        </authorList>
    </citation>
    <scope>NUCLEOTIDE SEQUENCE [LARGE SCALE GENOMIC DNA]</scope>
    <source>
        <strain evidence="3 4">UL070</strain>
    </source>
</reference>
<evidence type="ECO:0000256" key="1">
    <source>
        <dbReference type="SAM" id="MobiDB-lite"/>
    </source>
</evidence>
<protein>
    <submittedName>
        <fullName evidence="3">DUF4157 domain-containing protein</fullName>
    </submittedName>
</protein>
<dbReference type="AlphaFoldDB" id="A0A7W4LP64"/>
<evidence type="ECO:0000259" key="2">
    <source>
        <dbReference type="Pfam" id="PF13699"/>
    </source>
</evidence>
<dbReference type="InterPro" id="IPR025295">
    <property type="entry name" value="eCIS_core_dom"/>
</dbReference>
<evidence type="ECO:0000313" key="4">
    <source>
        <dbReference type="Proteomes" id="UP000542720"/>
    </source>
</evidence>
<feature type="compositionally biased region" description="Polar residues" evidence="1">
    <location>
        <begin position="523"/>
        <end position="536"/>
    </location>
</feature>
<sequence>MSERSVTPLIEREPPAPKTAVRNLLLQRKCACGATAGGGECSSCAAKREQSLQRRASGTPAAAIPASVDQVLASPGRPLDSATRQFMESRFQADFAGVRIHDDAAAAQSARDVQAQAYTVGQNIAFDSGQYRPDSPGGRFLLAHELAHTLQQQGLQRSGSAPISDYGSDYQRLEMDADRAATAVLSGQPVPSVAHAGGVRLSRATGSASAPAAPAAASRSLTVTTAYMTTTHLVTAEASAAAGGRTEASFVVDKLYVPYSKGRDGLARYQSTAGGALQAVLAMTGGRVQESAAWQERDDTAEMRGTWLQARGLTPGAAANAAWQASGGNAAFPECSTGTCQMDHIVELQLSGSNNAENLQPLDGPQNRDSGGALKYQAWGLCSQIAAHAPFNAASAAQIRLRFAAVQAMGTSSFGAYEAAQVQPVAGSAPPLKRGSSCLTIAKAMSENRAAGTATGAAGASAAPATTVAYNLVAGGANTSIQVPANLAADGEVNIFDDTTNRAAGTLISGLLLKKLKKGRPGTQDQVHATLDTTSEAGEGRSTRLPLSLTGAGATPIRFSVGPQPSGAMRMAAGASGIQFTYPYLSPGRITSLTVNAQGQVNWRGTITSSIPFLPRPLNVSYQDGSFRITSALSRAQLRSPMPGFRLTDARLELILAPTLSAEGMLAFAMGTGATPVATGSVTVGADATGLTAQGTLAVNIPGIDSSTATLTWRNGTWSGQVVIETSQIRLPYVQSGRLQIDLDAEGIRPSGEVNLLLPRNLGTATLGFRRESGRFVFVGGGRIRVPGLREVDVRGTYDGQTLTATASDVGFTWRGLDGRVNVTYTARRGGEGAITGDGTLNIRRGNVQGTITVRLNNSGRFSGRGQITYPFSIRGQRIEATAGITVDEEQNVRVDGVLRFPQPIELFRRFGADRQLFYIQRNIPIPGASIGPLGVVAVIEGGVSARYGFGPGQLRNVQITAAFNPLAENPDPNVAFHCELHIPANAGISGTIGGGIGLDAGVGSVTGTITITASLDLNATLGGPLDLRYQNNRFDLTARPGINAALDLGLSLDAHARARALGFSAEKSWNLGRRGVTLGRFSMVAPIAWSSDGGFNPPSMEQIEWGEPPRIDPPQLIRQLFSSASAEERPAA</sequence>
<gene>
    <name evidence="3" type="ORF">H3H51_16665</name>
</gene>
<feature type="domain" description="eCIS core" evidence="2">
    <location>
        <begin position="78"/>
        <end position="154"/>
    </location>
</feature>
<evidence type="ECO:0000313" key="3">
    <source>
        <dbReference type="EMBL" id="MBB2496657.1"/>
    </source>
</evidence>
<comment type="caution">
    <text evidence="3">The sequence shown here is derived from an EMBL/GenBank/DDBJ whole genome shotgun (WGS) entry which is preliminary data.</text>
</comment>
<organism evidence="3 4">
    <name type="scientific">Aquipseudomonas ullengensis</name>
    <dbReference type="NCBI Taxonomy" id="2759166"/>
    <lineage>
        <taxon>Bacteria</taxon>
        <taxon>Pseudomonadati</taxon>
        <taxon>Pseudomonadota</taxon>
        <taxon>Gammaproteobacteria</taxon>
        <taxon>Pseudomonadales</taxon>
        <taxon>Pseudomonadaceae</taxon>
        <taxon>Aquipseudomonas</taxon>
    </lineage>
</organism>
<dbReference type="InterPro" id="IPR003615">
    <property type="entry name" value="HNH_nuc"/>
</dbReference>
<dbReference type="CDD" id="cd00085">
    <property type="entry name" value="HNHc"/>
    <property type="match status" value="1"/>
</dbReference>
<dbReference type="RefSeq" id="WP_183090185.1">
    <property type="nucleotide sequence ID" value="NZ_JACJUD010000005.1"/>
</dbReference>
<accession>A0A7W4LP64</accession>
<dbReference type="EMBL" id="JACJUD010000005">
    <property type="protein sequence ID" value="MBB2496657.1"/>
    <property type="molecule type" value="Genomic_DNA"/>
</dbReference>
<name>A0A7W4LP64_9GAMM</name>
<feature type="region of interest" description="Disordered" evidence="1">
    <location>
        <begin position="522"/>
        <end position="544"/>
    </location>
</feature>
<dbReference type="Pfam" id="PF13699">
    <property type="entry name" value="eCIS_core"/>
    <property type="match status" value="1"/>
</dbReference>
<keyword evidence="4" id="KW-1185">Reference proteome</keyword>